<dbReference type="RefSeq" id="WP_050663042.1">
    <property type="nucleotide sequence ID" value="NZ_CP118494.1"/>
</dbReference>
<comment type="caution">
    <text evidence="1">The sequence shown here is derived from an EMBL/GenBank/DDBJ whole genome shotgun (WGS) entry which is preliminary data.</text>
</comment>
<dbReference type="PATRIC" id="fig|74031.6.peg.2200"/>
<name>A0A0L6CUU9_9RHOB</name>
<sequence length="112" mass="12759">MARDRWHLIREEDGAVTLARRLPARFDLAVEGHLPEASRVRVAHRVRQDMWRALQHLRGFAPVVRVWREEEGLRLRAGGAVAGRFARSDAEARIAALFDDPARVARWTGSGR</sequence>
<dbReference type="STRING" id="74031.SAMN04488077_105226"/>
<keyword evidence="2" id="KW-1185">Reference proteome</keyword>
<gene>
    <name evidence="1" type="ORF">ROTO_21570</name>
</gene>
<organism evidence="1 2">
    <name type="scientific">Roseovarius tolerans</name>
    <dbReference type="NCBI Taxonomy" id="74031"/>
    <lineage>
        <taxon>Bacteria</taxon>
        <taxon>Pseudomonadati</taxon>
        <taxon>Pseudomonadota</taxon>
        <taxon>Alphaproteobacteria</taxon>
        <taxon>Rhodobacterales</taxon>
        <taxon>Roseobacteraceae</taxon>
        <taxon>Roseovarius</taxon>
    </lineage>
</organism>
<evidence type="ECO:0000313" key="2">
    <source>
        <dbReference type="Proteomes" id="UP000037046"/>
    </source>
</evidence>
<accession>A0A0L6CUU9</accession>
<protein>
    <submittedName>
        <fullName evidence="1">Uncharacterized protein</fullName>
    </submittedName>
</protein>
<dbReference type="Proteomes" id="UP000037046">
    <property type="component" value="Unassembled WGS sequence"/>
</dbReference>
<proteinExistence type="predicted"/>
<dbReference type="AlphaFoldDB" id="A0A0L6CUU9"/>
<reference evidence="2" key="1">
    <citation type="submission" date="2015-07" db="EMBL/GenBank/DDBJ databases">
        <title>Draft Genome Sequence of Roseovarius tolerans EL-164, a producer of N-Acylated Alanine Methyl Esters (NAMEs).</title>
        <authorList>
            <person name="Voget S."/>
            <person name="Bruns H."/>
            <person name="Wagner-Doebler I."/>
            <person name="Schulz S."/>
            <person name="Daniel R."/>
        </authorList>
    </citation>
    <scope>NUCLEOTIDE SEQUENCE [LARGE SCALE GENOMIC DNA]</scope>
    <source>
        <strain evidence="2">EL-164</strain>
    </source>
</reference>
<dbReference type="OrthoDB" id="7658483at2"/>
<evidence type="ECO:0000313" key="1">
    <source>
        <dbReference type="EMBL" id="KNX41293.1"/>
    </source>
</evidence>
<dbReference type="EMBL" id="LGVV01000027">
    <property type="protein sequence ID" value="KNX41293.1"/>
    <property type="molecule type" value="Genomic_DNA"/>
</dbReference>